<keyword evidence="2" id="KW-0489">Methyltransferase</keyword>
<comment type="caution">
    <text evidence="2">The sequence shown here is derived from an EMBL/GenBank/DDBJ whole genome shotgun (WGS) entry which is preliminary data.</text>
</comment>
<dbReference type="GO" id="GO:0008757">
    <property type="term" value="F:S-adenosylmethionine-dependent methyltransferase activity"/>
    <property type="evidence" value="ECO:0007669"/>
    <property type="project" value="InterPro"/>
</dbReference>
<accession>A0A4Q9GN36</accession>
<dbReference type="EMBL" id="SISG01000001">
    <property type="protein sequence ID" value="TBN56101.1"/>
    <property type="molecule type" value="Genomic_DNA"/>
</dbReference>
<keyword evidence="2" id="KW-0808">Transferase</keyword>
<dbReference type="InterPro" id="IPR029063">
    <property type="entry name" value="SAM-dependent_MTases_sf"/>
</dbReference>
<dbReference type="PANTHER" id="PTHR43861">
    <property type="entry name" value="TRANS-ACONITATE 2-METHYLTRANSFERASE-RELATED"/>
    <property type="match status" value="1"/>
</dbReference>
<organism evidence="2 3">
    <name type="scientific">Glaciihabitans arcticus</name>
    <dbReference type="NCBI Taxonomy" id="2668039"/>
    <lineage>
        <taxon>Bacteria</taxon>
        <taxon>Bacillati</taxon>
        <taxon>Actinomycetota</taxon>
        <taxon>Actinomycetes</taxon>
        <taxon>Micrococcales</taxon>
        <taxon>Microbacteriaceae</taxon>
        <taxon>Glaciihabitans</taxon>
    </lineage>
</organism>
<feature type="domain" description="Methyltransferase type 11" evidence="1">
    <location>
        <begin position="38"/>
        <end position="125"/>
    </location>
</feature>
<evidence type="ECO:0000313" key="2">
    <source>
        <dbReference type="EMBL" id="TBN56101.1"/>
    </source>
</evidence>
<protein>
    <submittedName>
        <fullName evidence="2">Class I SAM-dependent methyltransferase</fullName>
    </submittedName>
</protein>
<dbReference type="SUPFAM" id="SSF53335">
    <property type="entry name" value="S-adenosyl-L-methionine-dependent methyltransferases"/>
    <property type="match status" value="1"/>
</dbReference>
<dbReference type="Proteomes" id="UP000294194">
    <property type="component" value="Unassembled WGS sequence"/>
</dbReference>
<evidence type="ECO:0000313" key="3">
    <source>
        <dbReference type="Proteomes" id="UP000294194"/>
    </source>
</evidence>
<dbReference type="RefSeq" id="WP_130980212.1">
    <property type="nucleotide sequence ID" value="NZ_SISG01000001.1"/>
</dbReference>
<reference evidence="3" key="1">
    <citation type="submission" date="2019-02" db="EMBL/GenBank/DDBJ databases">
        <title>Glaciihabitans arcticus sp. nov., a psychrotolerant bacterium isolated from polar soil.</title>
        <authorList>
            <person name="Dahal R.H."/>
        </authorList>
    </citation>
    <scope>NUCLEOTIDE SEQUENCE [LARGE SCALE GENOMIC DNA]</scope>
    <source>
        <strain evidence="3">RP-3-7</strain>
    </source>
</reference>
<proteinExistence type="predicted"/>
<dbReference type="GO" id="GO:0032259">
    <property type="term" value="P:methylation"/>
    <property type="evidence" value="ECO:0007669"/>
    <property type="project" value="UniProtKB-KW"/>
</dbReference>
<keyword evidence="3" id="KW-1185">Reference proteome</keyword>
<dbReference type="Gene3D" id="3.40.50.150">
    <property type="entry name" value="Vaccinia Virus protein VP39"/>
    <property type="match status" value="1"/>
</dbReference>
<dbReference type="InterPro" id="IPR013216">
    <property type="entry name" value="Methyltransf_11"/>
</dbReference>
<sequence length="237" mass="24666">MSWSQLATEWAELWGELGRPAWAAVAESTGIRSGSRVLDVGCGSGEFLAYAASLGATVAGVDPAEGMVDLARTRVTNVELGDFGSLPAGPFDVVTAFNALQFADDTDDALAALVAVTAPAGFVAIVNWAERELNDLDVLERSVDEGEPSPDGDLRLPGGLEQLLADGGLELVASGAVAVPWVLASDDDLVRGVLLGEDASVQRELGPTVLAAAAPFRQGDGYRLLNHFRYAIGTVVE</sequence>
<dbReference type="Pfam" id="PF08241">
    <property type="entry name" value="Methyltransf_11"/>
    <property type="match status" value="1"/>
</dbReference>
<dbReference type="AlphaFoldDB" id="A0A4Q9GN36"/>
<gene>
    <name evidence="2" type="ORF">EYE40_01085</name>
</gene>
<evidence type="ECO:0000259" key="1">
    <source>
        <dbReference type="Pfam" id="PF08241"/>
    </source>
</evidence>
<name>A0A4Q9GN36_9MICO</name>
<dbReference type="CDD" id="cd02440">
    <property type="entry name" value="AdoMet_MTases"/>
    <property type="match status" value="1"/>
</dbReference>